<reference evidence="2" key="1">
    <citation type="journal article" date="2022" name="Mol. Ecol. Resour.">
        <title>The genomes of chicory, endive, great burdock and yacon provide insights into Asteraceae palaeo-polyploidization history and plant inulin production.</title>
        <authorList>
            <person name="Fan W."/>
            <person name="Wang S."/>
            <person name="Wang H."/>
            <person name="Wang A."/>
            <person name="Jiang F."/>
            <person name="Liu H."/>
            <person name="Zhao H."/>
            <person name="Xu D."/>
            <person name="Zhang Y."/>
        </authorList>
    </citation>
    <scope>NUCLEOTIDE SEQUENCE [LARGE SCALE GENOMIC DNA]</scope>
    <source>
        <strain evidence="2">cv. Yunnan</strain>
    </source>
</reference>
<organism evidence="1 2">
    <name type="scientific">Smallanthus sonchifolius</name>
    <dbReference type="NCBI Taxonomy" id="185202"/>
    <lineage>
        <taxon>Eukaryota</taxon>
        <taxon>Viridiplantae</taxon>
        <taxon>Streptophyta</taxon>
        <taxon>Embryophyta</taxon>
        <taxon>Tracheophyta</taxon>
        <taxon>Spermatophyta</taxon>
        <taxon>Magnoliopsida</taxon>
        <taxon>eudicotyledons</taxon>
        <taxon>Gunneridae</taxon>
        <taxon>Pentapetalae</taxon>
        <taxon>asterids</taxon>
        <taxon>campanulids</taxon>
        <taxon>Asterales</taxon>
        <taxon>Asteraceae</taxon>
        <taxon>Asteroideae</taxon>
        <taxon>Heliantheae alliance</taxon>
        <taxon>Millerieae</taxon>
        <taxon>Smallanthus</taxon>
    </lineage>
</organism>
<name>A0ACB9HRK8_9ASTR</name>
<protein>
    <submittedName>
        <fullName evidence="1">Uncharacterized protein</fullName>
    </submittedName>
</protein>
<proteinExistence type="predicted"/>
<gene>
    <name evidence="1" type="ORF">L1987_32714</name>
</gene>
<reference evidence="1 2" key="2">
    <citation type="journal article" date="2022" name="Mol. Ecol. Resour.">
        <title>The genomes of chicory, endive, great burdock and yacon provide insights into Asteraceae paleo-polyploidization history and plant inulin production.</title>
        <authorList>
            <person name="Fan W."/>
            <person name="Wang S."/>
            <person name="Wang H."/>
            <person name="Wang A."/>
            <person name="Jiang F."/>
            <person name="Liu H."/>
            <person name="Zhao H."/>
            <person name="Xu D."/>
            <person name="Zhang Y."/>
        </authorList>
    </citation>
    <scope>NUCLEOTIDE SEQUENCE [LARGE SCALE GENOMIC DNA]</scope>
    <source>
        <strain evidence="2">cv. Yunnan</strain>
        <tissue evidence="1">Leaves</tissue>
    </source>
</reference>
<comment type="caution">
    <text evidence="1">The sequence shown here is derived from an EMBL/GenBank/DDBJ whole genome shotgun (WGS) entry which is preliminary data.</text>
</comment>
<evidence type="ECO:0000313" key="2">
    <source>
        <dbReference type="Proteomes" id="UP001056120"/>
    </source>
</evidence>
<evidence type="ECO:0000313" key="1">
    <source>
        <dbReference type="EMBL" id="KAI3797457.1"/>
    </source>
</evidence>
<keyword evidence="2" id="KW-1185">Reference proteome</keyword>
<dbReference type="EMBL" id="CM042028">
    <property type="protein sequence ID" value="KAI3797457.1"/>
    <property type="molecule type" value="Genomic_DNA"/>
</dbReference>
<sequence length="208" mass="24053">MTPMFCIAKLELIIGDFSGDFTTESCRKWLDDNLLQVSDVEVNWLSWVPLTVRCFILRLLQHRLPLAPALRARGVDIPSGRCPLCLLEDENEDHTFVKCPVAKGVWCKISKWMNLNVSNIPSIMDLSNCINGAQGSRMAKRTRTLIGYCTCWMIWLTRNRWLFANTRASVEKMVEEIKILAYSWMDARRTKWHCTWEEWVLNPITGVG</sequence>
<accession>A0ACB9HRK8</accession>
<dbReference type="Proteomes" id="UP001056120">
    <property type="component" value="Linkage Group LG11"/>
</dbReference>